<keyword evidence="2" id="KW-0645">Protease</keyword>
<dbReference type="GO" id="GO:0009002">
    <property type="term" value="F:serine-type D-Ala-D-Ala carboxypeptidase activity"/>
    <property type="evidence" value="ECO:0007669"/>
    <property type="project" value="UniProtKB-EC"/>
</dbReference>
<proteinExistence type="predicted"/>
<reference evidence="13" key="1">
    <citation type="submission" date="2009-12" db="EMBL/GenBank/DDBJ databases">
        <title>Sequence of Clostridiales genomosp. BVAB3 str. UPII9-5.</title>
        <authorList>
            <person name="Madupu R."/>
            <person name="Durkin A.S."/>
            <person name="Torralba M."/>
            <person name="Methe B."/>
            <person name="Sutton G.G."/>
            <person name="Strausberg R.L."/>
            <person name="Nelson K.E."/>
        </authorList>
    </citation>
    <scope>NUCLEOTIDE SEQUENCE [LARGE SCALE GENOMIC DNA]</scope>
    <source>
        <strain evidence="13">W1219</strain>
    </source>
</reference>
<dbReference type="Pfam" id="PF00912">
    <property type="entry name" value="Transgly"/>
    <property type="match status" value="1"/>
</dbReference>
<evidence type="ECO:0000256" key="5">
    <source>
        <dbReference type="ARBA" id="ARBA00022801"/>
    </source>
</evidence>
<dbReference type="STRING" id="679192.HMPREF9013_0463"/>
<evidence type="ECO:0000256" key="1">
    <source>
        <dbReference type="ARBA" id="ARBA00022645"/>
    </source>
</evidence>
<feature type="domain" description="Glycosyl transferase family 51" evidence="11">
    <location>
        <begin position="65"/>
        <end position="242"/>
    </location>
</feature>
<dbReference type="Gene3D" id="1.10.3810.10">
    <property type="entry name" value="Biosynthetic peptidoglycan transglycosylase-like"/>
    <property type="match status" value="1"/>
</dbReference>
<keyword evidence="5" id="KW-0378">Hydrolase</keyword>
<dbReference type="InterPro" id="IPR001460">
    <property type="entry name" value="PCN-bd_Tpept"/>
</dbReference>
<keyword evidence="9" id="KW-0812">Transmembrane</keyword>
<comment type="catalytic activity">
    <reaction evidence="7">
        <text>Preferential cleavage: (Ac)2-L-Lys-D-Ala-|-D-Ala. Also transpeptidation of peptidyl-alanyl moieties that are N-acyl substituents of D-alanine.</text>
        <dbReference type="EC" id="3.4.16.4"/>
    </reaction>
</comment>
<dbReference type="SUPFAM" id="SSF56601">
    <property type="entry name" value="beta-lactamase/transpeptidase-like"/>
    <property type="match status" value="1"/>
</dbReference>
<dbReference type="GO" id="GO:0008955">
    <property type="term" value="F:peptidoglycan glycosyltransferase activity"/>
    <property type="evidence" value="ECO:0007669"/>
    <property type="project" value="UniProtKB-EC"/>
</dbReference>
<keyword evidence="4" id="KW-0808">Transferase</keyword>
<dbReference type="RefSeq" id="WP_006627576.1">
    <property type="nucleotide sequence ID" value="NZ_ADFR01000016.1"/>
</dbReference>
<keyword evidence="3" id="KW-0328">Glycosyltransferase</keyword>
<dbReference type="InterPro" id="IPR050396">
    <property type="entry name" value="Glycosyltr_51/Transpeptidase"/>
</dbReference>
<keyword evidence="13" id="KW-1185">Reference proteome</keyword>
<feature type="domain" description="Penicillin-binding protein transpeptidase" evidence="10">
    <location>
        <begin position="335"/>
        <end position="605"/>
    </location>
</feature>
<evidence type="ECO:0000256" key="2">
    <source>
        <dbReference type="ARBA" id="ARBA00022670"/>
    </source>
</evidence>
<sequence>MNKPNIKKPILYYANCVLIGVLILYALVGGFALVKGSQLLKGMPSLNVDDFRSSDSTKIYDANHKLITEVGNYYRQNISYKDMPQVLVDAFLSVEDSRFFAHNGFDTPRFTKSVIETLLHHNMQGGSTFTMQLVKNTYFSTEDKERTATLSYKAQQIVLAMNLEKKLSKEKIFELYLNKLNFGDRIRGVQKASQYYFAKDAKNLSLSEAALLAGIINLPNRYNPYRYLDYATSRRNEVLDLMEYHGYITARENQLAKNIKLENLLKGSQHLKTESTQYSSFVDVALNEAQELTGKDPVSYGMEIHTTLVPKIQERIEKIQNEKYFRFPDKNIQVSLVAINNKNGEIAGIGGGRNYGGGARLLNRAISNYKQPGSSIKPIIDYAPAFEHLGYSTDEVLLDQPMTFPSESRVLHNADDDNYYRGDVDIKTALAHSLNIPAIRSFEAVTAKIGSDKYIDYLRSLGFKKARYGNFHPSIAIGGNLFTTTVTEVAGAHAAMVNLGKYNQPHSIRKIIYNRKEYLPPNQNKQVISSGSAYLTDVLMAHNVTSGVYNYMQVLRRPYPVYAKTGTTDWGTSGLQYGIPEGAAKDSWMIASTSNYTNAVWMGYDFAKKGEGTYLHQWKRLLNIPGRINNLMLDVEEQIPGVQLKGVQKPDDVVNVRYSKGTYPHIGIDSQNNHNPITSMVSKKGLENVPTVYAGDYQKDRNHLAFFHASISNGLIYANWGAQNVCSGSRDISLHDRFNHISKSGKCIAHNGWLPSLRNTQFYMDLYQNDQYVTTVQSKRNTWQGLPAYFKGTVKACGWMVRNGSKSEKICTTAGYYDPEDTKKKDQSLEKK</sequence>
<dbReference type="GO" id="GO:0009252">
    <property type="term" value="P:peptidoglycan biosynthetic process"/>
    <property type="evidence" value="ECO:0007669"/>
    <property type="project" value="TreeGrafter"/>
</dbReference>
<evidence type="ECO:0000259" key="11">
    <source>
        <dbReference type="Pfam" id="PF00912"/>
    </source>
</evidence>
<dbReference type="AlphaFoldDB" id="D2MQB3"/>
<dbReference type="GO" id="GO:0008658">
    <property type="term" value="F:penicillin binding"/>
    <property type="evidence" value="ECO:0007669"/>
    <property type="project" value="InterPro"/>
</dbReference>
<feature type="transmembrane region" description="Helical" evidence="9">
    <location>
        <begin position="12"/>
        <end position="34"/>
    </location>
</feature>
<dbReference type="InterPro" id="IPR001264">
    <property type="entry name" value="Glyco_trans_51"/>
</dbReference>
<dbReference type="Gene3D" id="3.40.710.10">
    <property type="entry name" value="DD-peptidase/beta-lactamase superfamily"/>
    <property type="match status" value="1"/>
</dbReference>
<keyword evidence="6" id="KW-0511">Multifunctional enzyme</keyword>
<protein>
    <submittedName>
        <fullName evidence="12">Transglycosylase</fullName>
    </submittedName>
</protein>
<organism evidence="12 13">
    <name type="scientific">Bulleidia extructa W1219</name>
    <dbReference type="NCBI Taxonomy" id="679192"/>
    <lineage>
        <taxon>Bacteria</taxon>
        <taxon>Bacillati</taxon>
        <taxon>Bacillota</taxon>
        <taxon>Erysipelotrichia</taxon>
        <taxon>Erysipelotrichales</taxon>
        <taxon>Erysipelotrichaceae</taxon>
        <taxon>Bulleidia</taxon>
    </lineage>
</organism>
<keyword evidence="1" id="KW-0121">Carboxypeptidase</keyword>
<accession>D2MQB3</accession>
<dbReference type="GO" id="GO:0006508">
    <property type="term" value="P:proteolysis"/>
    <property type="evidence" value="ECO:0007669"/>
    <property type="project" value="UniProtKB-KW"/>
</dbReference>
<dbReference type="InterPro" id="IPR012338">
    <property type="entry name" value="Beta-lactam/transpept-like"/>
</dbReference>
<dbReference type="PANTHER" id="PTHR32282">
    <property type="entry name" value="BINDING PROTEIN TRANSPEPTIDASE, PUTATIVE-RELATED"/>
    <property type="match status" value="1"/>
</dbReference>
<name>D2MQB3_9FIRM</name>
<dbReference type="InterPro" id="IPR036950">
    <property type="entry name" value="PBP_transglycosylase"/>
</dbReference>
<keyword evidence="9" id="KW-1133">Transmembrane helix</keyword>
<dbReference type="GO" id="GO:0030288">
    <property type="term" value="C:outer membrane-bounded periplasmic space"/>
    <property type="evidence" value="ECO:0007669"/>
    <property type="project" value="TreeGrafter"/>
</dbReference>
<evidence type="ECO:0000256" key="8">
    <source>
        <dbReference type="ARBA" id="ARBA00049902"/>
    </source>
</evidence>
<comment type="caution">
    <text evidence="12">The sequence shown here is derived from an EMBL/GenBank/DDBJ whole genome shotgun (WGS) entry which is preliminary data.</text>
</comment>
<dbReference type="Proteomes" id="UP000005017">
    <property type="component" value="Unassembled WGS sequence"/>
</dbReference>
<evidence type="ECO:0000313" key="13">
    <source>
        <dbReference type="Proteomes" id="UP000005017"/>
    </source>
</evidence>
<evidence type="ECO:0000313" key="12">
    <source>
        <dbReference type="EMBL" id="EFC05182.1"/>
    </source>
</evidence>
<evidence type="ECO:0000256" key="3">
    <source>
        <dbReference type="ARBA" id="ARBA00022676"/>
    </source>
</evidence>
<evidence type="ECO:0000259" key="10">
    <source>
        <dbReference type="Pfam" id="PF00905"/>
    </source>
</evidence>
<dbReference type="InterPro" id="IPR023346">
    <property type="entry name" value="Lysozyme-like_dom_sf"/>
</dbReference>
<dbReference type="SUPFAM" id="SSF53955">
    <property type="entry name" value="Lysozyme-like"/>
    <property type="match status" value="1"/>
</dbReference>
<evidence type="ECO:0000256" key="7">
    <source>
        <dbReference type="ARBA" id="ARBA00034000"/>
    </source>
</evidence>
<dbReference type="EMBL" id="ADFR01000016">
    <property type="protein sequence ID" value="EFC05182.1"/>
    <property type="molecule type" value="Genomic_DNA"/>
</dbReference>
<dbReference type="PANTHER" id="PTHR32282:SF29">
    <property type="entry name" value="PENICILLIN-BINDING PROTEIN 1A"/>
    <property type="match status" value="1"/>
</dbReference>
<gene>
    <name evidence="12" type="ORF">HMPREF9013_0463</name>
</gene>
<comment type="catalytic activity">
    <reaction evidence="8">
        <text>[GlcNAc-(1-&gt;4)-Mur2Ac(oyl-L-Ala-gamma-D-Glu-L-Lys-D-Ala-D-Ala)](n)-di-trans,octa-cis-undecaprenyl diphosphate + beta-D-GlcNAc-(1-&gt;4)-Mur2Ac(oyl-L-Ala-gamma-D-Glu-L-Lys-D-Ala-D-Ala)-di-trans,octa-cis-undecaprenyl diphosphate = [GlcNAc-(1-&gt;4)-Mur2Ac(oyl-L-Ala-gamma-D-Glu-L-Lys-D-Ala-D-Ala)](n+1)-di-trans,octa-cis-undecaprenyl diphosphate + di-trans,octa-cis-undecaprenyl diphosphate + H(+)</text>
        <dbReference type="Rhea" id="RHEA:23708"/>
        <dbReference type="Rhea" id="RHEA-COMP:9602"/>
        <dbReference type="Rhea" id="RHEA-COMP:9603"/>
        <dbReference type="ChEBI" id="CHEBI:15378"/>
        <dbReference type="ChEBI" id="CHEBI:58405"/>
        <dbReference type="ChEBI" id="CHEBI:60033"/>
        <dbReference type="ChEBI" id="CHEBI:78435"/>
        <dbReference type="EC" id="2.4.99.28"/>
    </reaction>
</comment>
<dbReference type="eggNOG" id="COG0744">
    <property type="taxonomic scope" value="Bacteria"/>
</dbReference>
<evidence type="ECO:0000256" key="4">
    <source>
        <dbReference type="ARBA" id="ARBA00022679"/>
    </source>
</evidence>
<keyword evidence="9" id="KW-0472">Membrane</keyword>
<evidence type="ECO:0000256" key="9">
    <source>
        <dbReference type="SAM" id="Phobius"/>
    </source>
</evidence>
<evidence type="ECO:0000256" key="6">
    <source>
        <dbReference type="ARBA" id="ARBA00023268"/>
    </source>
</evidence>
<dbReference type="Pfam" id="PF00905">
    <property type="entry name" value="Transpeptidase"/>
    <property type="match status" value="1"/>
</dbReference>